<dbReference type="InterPro" id="IPR044492">
    <property type="entry name" value="P_typ_ATPase_HD_dom"/>
</dbReference>
<keyword evidence="7" id="KW-1278">Translocase</keyword>
<dbReference type="InterPro" id="IPR036412">
    <property type="entry name" value="HAD-like_sf"/>
</dbReference>
<dbReference type="SUPFAM" id="SSF55008">
    <property type="entry name" value="HMA, heavy metal-associated domain"/>
    <property type="match status" value="1"/>
</dbReference>
<dbReference type="GO" id="GO:0043682">
    <property type="term" value="F:P-type divalent copper transporter activity"/>
    <property type="evidence" value="ECO:0007669"/>
    <property type="project" value="UniProtKB-EC"/>
</dbReference>
<dbReference type="GO" id="GO:0012505">
    <property type="term" value="C:endomembrane system"/>
    <property type="evidence" value="ECO:0007669"/>
    <property type="project" value="UniProtKB-SubCell"/>
</dbReference>
<evidence type="ECO:0000256" key="11">
    <source>
        <dbReference type="ARBA" id="ARBA00047424"/>
    </source>
</evidence>
<keyword evidence="9 12" id="KW-0472">Membrane</keyword>
<evidence type="ECO:0000256" key="7">
    <source>
        <dbReference type="ARBA" id="ARBA00022967"/>
    </source>
</evidence>
<dbReference type="GO" id="GO:0055070">
    <property type="term" value="P:copper ion homeostasis"/>
    <property type="evidence" value="ECO:0007669"/>
    <property type="project" value="TreeGrafter"/>
</dbReference>
<comment type="similarity">
    <text evidence="2 12">Belongs to the cation transport ATPase (P-type) (TC 3.A.3) family. Type IB subfamily.</text>
</comment>
<keyword evidence="6 12" id="KW-0067">ATP-binding</keyword>
<dbReference type="GO" id="GO:0005524">
    <property type="term" value="F:ATP binding"/>
    <property type="evidence" value="ECO:0007669"/>
    <property type="project" value="UniProtKB-UniRule"/>
</dbReference>
<keyword evidence="15" id="KW-1185">Reference proteome</keyword>
<dbReference type="NCBIfam" id="TIGR01511">
    <property type="entry name" value="ATPase-IB1_Cu"/>
    <property type="match status" value="1"/>
</dbReference>
<dbReference type="Proteomes" id="UP000019095">
    <property type="component" value="Chromosome"/>
</dbReference>
<dbReference type="OrthoDB" id="8552908at2"/>
<evidence type="ECO:0000256" key="1">
    <source>
        <dbReference type="ARBA" id="ARBA00004127"/>
    </source>
</evidence>
<keyword evidence="5 12" id="KW-0547">Nucleotide-binding</keyword>
<dbReference type="SFLD" id="SFLDF00027">
    <property type="entry name" value="p-type_atpase"/>
    <property type="match status" value="1"/>
</dbReference>
<dbReference type="InterPro" id="IPR006121">
    <property type="entry name" value="HMA_dom"/>
</dbReference>
<dbReference type="InterPro" id="IPR008250">
    <property type="entry name" value="ATPase_P-typ_transduc_dom_A_sf"/>
</dbReference>
<dbReference type="Pfam" id="PF00403">
    <property type="entry name" value="HMA"/>
    <property type="match status" value="1"/>
</dbReference>
<dbReference type="SUPFAM" id="SSF81653">
    <property type="entry name" value="Calcium ATPase, transduction domain A"/>
    <property type="match status" value="1"/>
</dbReference>
<dbReference type="Gene3D" id="3.40.1110.10">
    <property type="entry name" value="Calcium-transporting ATPase, cytoplasmic domain N"/>
    <property type="match status" value="1"/>
</dbReference>
<dbReference type="CDD" id="cd02094">
    <property type="entry name" value="P-type_ATPase_Cu-like"/>
    <property type="match status" value="1"/>
</dbReference>
<dbReference type="Gene3D" id="3.40.50.1000">
    <property type="entry name" value="HAD superfamily/HAD-like"/>
    <property type="match status" value="1"/>
</dbReference>
<dbReference type="PROSITE" id="PS00154">
    <property type="entry name" value="ATPASE_E1_E2"/>
    <property type="match status" value="1"/>
</dbReference>
<dbReference type="InterPro" id="IPR059000">
    <property type="entry name" value="ATPase_P-type_domA"/>
</dbReference>
<keyword evidence="4 12" id="KW-0479">Metal-binding</keyword>
<feature type="domain" description="HMA" evidence="13">
    <location>
        <begin position="23"/>
        <end position="88"/>
    </location>
</feature>
<dbReference type="AlphaFoldDB" id="W0PFH8"/>
<dbReference type="Pfam" id="PF00702">
    <property type="entry name" value="Hydrolase"/>
    <property type="match status" value="1"/>
</dbReference>
<dbReference type="FunFam" id="3.30.70.100:FF:000005">
    <property type="entry name" value="Copper-exporting P-type ATPase A"/>
    <property type="match status" value="1"/>
</dbReference>
<keyword evidence="8 12" id="KW-1133">Transmembrane helix</keyword>
<accession>W0PFH8</accession>
<keyword evidence="14" id="KW-0378">Hydrolase</keyword>
<evidence type="ECO:0000256" key="6">
    <source>
        <dbReference type="ARBA" id="ARBA00022840"/>
    </source>
</evidence>
<dbReference type="InterPro" id="IPR036163">
    <property type="entry name" value="HMA_dom_sf"/>
</dbReference>
<dbReference type="SUPFAM" id="SSF81665">
    <property type="entry name" value="Calcium ATPase, transmembrane domain M"/>
    <property type="match status" value="1"/>
</dbReference>
<dbReference type="KEGG" id="amim:MIM_c36910"/>
<keyword evidence="3 12" id="KW-0812">Transmembrane</keyword>
<feature type="transmembrane region" description="Helical" evidence="12">
    <location>
        <begin position="150"/>
        <end position="167"/>
    </location>
</feature>
<dbReference type="SFLD" id="SFLDS00003">
    <property type="entry name" value="Haloacid_Dehalogenase"/>
    <property type="match status" value="1"/>
</dbReference>
<name>W0PFH8_ADVMD</name>
<protein>
    <recommendedName>
        <fullName evidence="10">P-type Cu(2+) transporter</fullName>
        <ecNumber evidence="10">7.2.2.9</ecNumber>
    </recommendedName>
</protein>
<dbReference type="PANTHER" id="PTHR43520">
    <property type="entry name" value="ATP7, ISOFORM B"/>
    <property type="match status" value="1"/>
</dbReference>
<evidence type="ECO:0000313" key="14">
    <source>
        <dbReference type="EMBL" id="AHG65749.1"/>
    </source>
</evidence>
<comment type="subcellular location">
    <subcellularLocation>
        <location evidence="12">Cell membrane</location>
    </subcellularLocation>
    <subcellularLocation>
        <location evidence="1">Endomembrane system</location>
        <topology evidence="1">Multi-pass membrane protein</topology>
    </subcellularLocation>
</comment>
<dbReference type="EMBL" id="CP003915">
    <property type="protein sequence ID" value="AHG65749.1"/>
    <property type="molecule type" value="Genomic_DNA"/>
</dbReference>
<proteinExistence type="inferred from homology"/>
<sequence>MSARTLSRNVAGLPASGADNQSQLIELSVAGMTCASCVRHVENALSAVQGVQSASVNLATERAQVRVPAGLDSALLTQAVVHAGYEAQVVSNPQQSSNTEAARREADRLALRQDLLLAALLALPVFILEMGGHLIPAFHHFVAENIGTQNSWYLQFMLTTAVLAGPGRRFFVKGIPALLRLTPDMNSLVAVGTTAAYLYSVVATFVPGWLPAGTVNVYYEAAAVIVALVLLGRYLEARAKGNTSEAIRRLAGLRAKTARVRRDGQVSEIAIDDVVVGDLIELRPGERIPVDGEVTEGNSFVDESMINGEPMPVEKTPGATVVAGTVNQNGSLSLRATGVGADTVLSQIIRMVEQAQGAKLPIQTMVDRITMWFVPAVMLIALITFAIWLFFGPQPALGFALVNAVAVLIIACPCAMGLATPTSIMVGTGRAAQLGILFRQGEALQTLMDVRVVAVDKTGTLTRGFPELSDLTVAEGFERDQVLALVAAAESRSEHPIARAIVAAAEKQNLPIAAVQNFESLTGLGLRAQVDEKQILIGSDRLMVQNRLDPAVFAAVASRLADEGKTPLYVAIDGKLAAVITVADSIRDTTPEAIAALHQQGLKVVMVSGDNRRTAEAIARQLNIDEVVAEVMPDAKSDTVRRLQQTYGPVAFVGDGINDAPALAVADVGIAIGTGTDIAMESADVVLMSGDLTHVSKAIAMSRATMRNIRQNLFWAFAYNAALIPVAAGVLYPFNGVLLSPVFAAGAMALSSVFVVTNALRLRRFAA</sequence>
<dbReference type="HOGENOM" id="CLU_001771_0_3_4"/>
<feature type="transmembrane region" description="Helical" evidence="12">
    <location>
        <begin position="115"/>
        <end position="138"/>
    </location>
</feature>
<dbReference type="SFLD" id="SFLDG00002">
    <property type="entry name" value="C1.7:_P-type_atpase_like"/>
    <property type="match status" value="1"/>
</dbReference>
<feature type="transmembrane region" description="Helical" evidence="12">
    <location>
        <begin position="216"/>
        <end position="235"/>
    </location>
</feature>
<dbReference type="CDD" id="cd00371">
    <property type="entry name" value="HMA"/>
    <property type="match status" value="1"/>
</dbReference>
<dbReference type="eggNOG" id="COG2217">
    <property type="taxonomic scope" value="Bacteria"/>
</dbReference>
<dbReference type="Gene3D" id="3.30.70.100">
    <property type="match status" value="1"/>
</dbReference>
<dbReference type="EC" id="7.2.2.9" evidence="10"/>
<dbReference type="InterPro" id="IPR017969">
    <property type="entry name" value="Heavy-metal-associated_CS"/>
</dbReference>
<dbReference type="PROSITE" id="PS50846">
    <property type="entry name" value="HMA_2"/>
    <property type="match status" value="1"/>
</dbReference>
<feature type="transmembrane region" description="Helical" evidence="12">
    <location>
        <begin position="397"/>
        <end position="420"/>
    </location>
</feature>
<evidence type="ECO:0000256" key="8">
    <source>
        <dbReference type="ARBA" id="ARBA00022989"/>
    </source>
</evidence>
<dbReference type="PANTHER" id="PTHR43520:SF8">
    <property type="entry name" value="P-TYPE CU(+) TRANSPORTER"/>
    <property type="match status" value="1"/>
</dbReference>
<evidence type="ECO:0000256" key="3">
    <source>
        <dbReference type="ARBA" id="ARBA00022692"/>
    </source>
</evidence>
<dbReference type="Pfam" id="PF00122">
    <property type="entry name" value="E1-E2_ATPase"/>
    <property type="match status" value="1"/>
</dbReference>
<keyword evidence="12" id="KW-1003">Cell membrane</keyword>
<evidence type="ECO:0000256" key="2">
    <source>
        <dbReference type="ARBA" id="ARBA00006024"/>
    </source>
</evidence>
<feature type="transmembrane region" description="Helical" evidence="12">
    <location>
        <begin position="369"/>
        <end position="391"/>
    </location>
</feature>
<evidence type="ECO:0000256" key="4">
    <source>
        <dbReference type="ARBA" id="ARBA00022723"/>
    </source>
</evidence>
<dbReference type="NCBIfam" id="TIGR01494">
    <property type="entry name" value="ATPase_P-type"/>
    <property type="match status" value="1"/>
</dbReference>
<evidence type="ECO:0000256" key="5">
    <source>
        <dbReference type="ARBA" id="ARBA00022741"/>
    </source>
</evidence>
<feature type="transmembrane region" description="Helical" evidence="12">
    <location>
        <begin position="713"/>
        <end position="732"/>
    </location>
</feature>
<dbReference type="InterPro" id="IPR027256">
    <property type="entry name" value="P-typ_ATPase_IB"/>
</dbReference>
<dbReference type="InterPro" id="IPR023214">
    <property type="entry name" value="HAD_sf"/>
</dbReference>
<evidence type="ECO:0000256" key="9">
    <source>
        <dbReference type="ARBA" id="ARBA00023136"/>
    </source>
</evidence>
<evidence type="ECO:0000256" key="10">
    <source>
        <dbReference type="ARBA" id="ARBA00038904"/>
    </source>
</evidence>
<dbReference type="Gene3D" id="2.70.150.10">
    <property type="entry name" value="Calcium-transporting ATPase, cytoplasmic transduction domain A"/>
    <property type="match status" value="1"/>
</dbReference>
<evidence type="ECO:0000256" key="12">
    <source>
        <dbReference type="RuleBase" id="RU362081"/>
    </source>
</evidence>
<dbReference type="GO" id="GO:0016887">
    <property type="term" value="F:ATP hydrolysis activity"/>
    <property type="evidence" value="ECO:0007669"/>
    <property type="project" value="InterPro"/>
</dbReference>
<feature type="transmembrane region" description="Helical" evidence="12">
    <location>
        <begin position="738"/>
        <end position="760"/>
    </location>
</feature>
<dbReference type="PATRIC" id="fig|1247726.3.peg.4081"/>
<dbReference type="InterPro" id="IPR023299">
    <property type="entry name" value="ATPase_P-typ_cyto_dom_N"/>
</dbReference>
<dbReference type="GO" id="GO:0005886">
    <property type="term" value="C:plasma membrane"/>
    <property type="evidence" value="ECO:0007669"/>
    <property type="project" value="UniProtKB-SubCell"/>
</dbReference>
<dbReference type="PROSITE" id="PS01047">
    <property type="entry name" value="HMA_1"/>
    <property type="match status" value="1"/>
</dbReference>
<gene>
    <name evidence="14" type="primary">actP2</name>
    <name evidence="14" type="ORF">MIM_c36910</name>
</gene>
<dbReference type="NCBIfam" id="TIGR01525">
    <property type="entry name" value="ATPase-IB_hvy"/>
    <property type="match status" value="1"/>
</dbReference>
<dbReference type="STRING" id="1247726.MIM_c36910"/>
<dbReference type="PRINTS" id="PR00119">
    <property type="entry name" value="CATATPASE"/>
</dbReference>
<feature type="transmembrane region" description="Helical" evidence="12">
    <location>
        <begin position="188"/>
        <end position="210"/>
    </location>
</feature>
<dbReference type="InterPro" id="IPR023298">
    <property type="entry name" value="ATPase_P-typ_TM_dom_sf"/>
</dbReference>
<evidence type="ECO:0000313" key="15">
    <source>
        <dbReference type="Proteomes" id="UP000019095"/>
    </source>
</evidence>
<dbReference type="InterPro" id="IPR018303">
    <property type="entry name" value="ATPase_P-typ_P_site"/>
</dbReference>
<dbReference type="PRINTS" id="PR00943">
    <property type="entry name" value="CUATPASE"/>
</dbReference>
<organism evidence="14 15">
    <name type="scientific">Advenella mimigardefordensis (strain DSM 17166 / LMG 22922 / DPN7)</name>
    <dbReference type="NCBI Taxonomy" id="1247726"/>
    <lineage>
        <taxon>Bacteria</taxon>
        <taxon>Pseudomonadati</taxon>
        <taxon>Pseudomonadota</taxon>
        <taxon>Betaproteobacteria</taxon>
        <taxon>Burkholderiales</taxon>
        <taxon>Alcaligenaceae</taxon>
    </lineage>
</organism>
<reference evidence="14 15" key="1">
    <citation type="journal article" date="2014" name="Microbiology">
        <title>Unravelling the complete genome sequence of Advenella mimigardefordensis strain DPN7T and novel insights in the catabolism of the xenobiotic polythioester precursor 3,3'-dithiodipropionate.</title>
        <authorList>
            <person name="Wubbeler J.H."/>
            <person name="Hiessl S."/>
            <person name="Schuldes J."/>
            <person name="Thurmer A."/>
            <person name="Daniel R."/>
            <person name="Steinbuchel A."/>
        </authorList>
    </citation>
    <scope>NUCLEOTIDE SEQUENCE [LARGE SCALE GENOMIC DNA]</scope>
    <source>
        <strain evidence="15">DSM 17166 / LMG 22922 / DPN7</strain>
    </source>
</reference>
<dbReference type="FunFam" id="2.70.150.10:FF:000002">
    <property type="entry name" value="Copper-transporting ATPase 1, putative"/>
    <property type="match status" value="1"/>
</dbReference>
<dbReference type="InterPro" id="IPR001757">
    <property type="entry name" value="P_typ_ATPase"/>
</dbReference>
<dbReference type="GO" id="GO:0005507">
    <property type="term" value="F:copper ion binding"/>
    <property type="evidence" value="ECO:0007669"/>
    <property type="project" value="TreeGrafter"/>
</dbReference>
<comment type="catalytic activity">
    <reaction evidence="11">
        <text>Cu(2+)(in) + ATP + H2O = Cu(2+)(out) + ADP + phosphate + H(+)</text>
        <dbReference type="Rhea" id="RHEA:10376"/>
        <dbReference type="ChEBI" id="CHEBI:15377"/>
        <dbReference type="ChEBI" id="CHEBI:15378"/>
        <dbReference type="ChEBI" id="CHEBI:29036"/>
        <dbReference type="ChEBI" id="CHEBI:30616"/>
        <dbReference type="ChEBI" id="CHEBI:43474"/>
        <dbReference type="ChEBI" id="CHEBI:456216"/>
        <dbReference type="EC" id="7.2.2.9"/>
    </reaction>
</comment>
<dbReference type="SUPFAM" id="SSF56784">
    <property type="entry name" value="HAD-like"/>
    <property type="match status" value="1"/>
</dbReference>
<evidence type="ECO:0000259" key="13">
    <source>
        <dbReference type="PROSITE" id="PS50846"/>
    </source>
</evidence>